<dbReference type="Pfam" id="PF06725">
    <property type="entry name" value="3D"/>
    <property type="match status" value="1"/>
</dbReference>
<dbReference type="Proteomes" id="UP000183508">
    <property type="component" value="Unassembled WGS sequence"/>
</dbReference>
<evidence type="ECO:0000313" key="4">
    <source>
        <dbReference type="Proteomes" id="UP000183508"/>
    </source>
</evidence>
<reference evidence="4" key="1">
    <citation type="submission" date="2016-10" db="EMBL/GenBank/DDBJ databases">
        <authorList>
            <person name="Varghese N."/>
        </authorList>
    </citation>
    <scope>NUCLEOTIDE SEQUENCE [LARGE SCALE GENOMIC DNA]</scope>
    <source>
        <strain evidence="4">DSM 17980</strain>
    </source>
</reference>
<evidence type="ECO:0000313" key="3">
    <source>
        <dbReference type="EMBL" id="SFU39135.1"/>
    </source>
</evidence>
<dbReference type="InterPro" id="IPR059180">
    <property type="entry name" value="3D_YorM"/>
</dbReference>
<keyword evidence="1" id="KW-0732">Signal</keyword>
<feature type="domain" description="3D" evidence="2">
    <location>
        <begin position="150"/>
        <end position="211"/>
    </location>
</feature>
<sequence length="219" mass="23762">MYLAAATAAWIQLNPGGAGSAKILTCILPQFEHHAYNSFPDSRDDSAQFSLGSGECGRRVVNTQYHSHAIHTVTDRAPVHSRPHLRPLRRTEAVVAAFQEVQKSPGRMMRRPLGEFTLTAYAVSERSTGKRPSSPDYGITFSGTRAQVGRTVAVDPHVIPIGTPLYIEGIGIRLAEDIGGAIKGRHIDVLVPSDDIAFRFGVKRHVAVYALSPAEASRP</sequence>
<dbReference type="SUPFAM" id="SSF50685">
    <property type="entry name" value="Barwin-like endoglucanases"/>
    <property type="match status" value="1"/>
</dbReference>
<evidence type="ECO:0000256" key="1">
    <source>
        <dbReference type="ARBA" id="ARBA00022729"/>
    </source>
</evidence>
<keyword evidence="4" id="KW-1185">Reference proteome</keyword>
<gene>
    <name evidence="3" type="ORF">SAMN05421543_101427</name>
</gene>
<dbReference type="InterPro" id="IPR036908">
    <property type="entry name" value="RlpA-like_sf"/>
</dbReference>
<dbReference type="AlphaFoldDB" id="A0A1I7FSI4"/>
<accession>A0A1I7FSI4</accession>
<evidence type="ECO:0000259" key="2">
    <source>
        <dbReference type="Pfam" id="PF06725"/>
    </source>
</evidence>
<dbReference type="STRING" id="392015.SAMN05421543_101427"/>
<dbReference type="GO" id="GO:0019867">
    <property type="term" value="C:outer membrane"/>
    <property type="evidence" value="ECO:0007669"/>
    <property type="project" value="InterPro"/>
</dbReference>
<dbReference type="InterPro" id="IPR010611">
    <property type="entry name" value="3D_dom"/>
</dbReference>
<dbReference type="Gene3D" id="2.40.40.10">
    <property type="entry name" value="RlpA-like domain"/>
    <property type="match status" value="1"/>
</dbReference>
<name>A0A1I7FSI4_9BACL</name>
<dbReference type="CDD" id="cd14667">
    <property type="entry name" value="3D_containing_proteins"/>
    <property type="match status" value="1"/>
</dbReference>
<proteinExistence type="predicted"/>
<protein>
    <submittedName>
        <fullName evidence="3">3D (Asp-Asp-Asp) domain-containing protein</fullName>
    </submittedName>
</protein>
<organism evidence="3 4">
    <name type="scientific">Alicyclobacillus macrosporangiidus</name>
    <dbReference type="NCBI Taxonomy" id="392015"/>
    <lineage>
        <taxon>Bacteria</taxon>
        <taxon>Bacillati</taxon>
        <taxon>Bacillota</taxon>
        <taxon>Bacilli</taxon>
        <taxon>Bacillales</taxon>
        <taxon>Alicyclobacillaceae</taxon>
        <taxon>Alicyclobacillus</taxon>
    </lineage>
</organism>
<dbReference type="GO" id="GO:0004553">
    <property type="term" value="F:hydrolase activity, hydrolyzing O-glycosyl compounds"/>
    <property type="evidence" value="ECO:0007669"/>
    <property type="project" value="InterPro"/>
</dbReference>
<dbReference type="PANTHER" id="PTHR39160:SF4">
    <property type="entry name" value="RESUSCITATION-PROMOTING FACTOR RPFB"/>
    <property type="match status" value="1"/>
</dbReference>
<dbReference type="EMBL" id="FPBV01000001">
    <property type="protein sequence ID" value="SFU39135.1"/>
    <property type="molecule type" value="Genomic_DNA"/>
</dbReference>
<dbReference type="PANTHER" id="PTHR39160">
    <property type="entry name" value="CELL WALL-BINDING PROTEIN YOCH"/>
    <property type="match status" value="1"/>
</dbReference>
<dbReference type="GO" id="GO:0009254">
    <property type="term" value="P:peptidoglycan turnover"/>
    <property type="evidence" value="ECO:0007669"/>
    <property type="project" value="InterPro"/>
</dbReference>
<dbReference type="InterPro" id="IPR051933">
    <property type="entry name" value="Resuscitation_pf_RpfB"/>
</dbReference>